<evidence type="ECO:0000259" key="1">
    <source>
        <dbReference type="SMART" id="SM01008"/>
    </source>
</evidence>
<evidence type="ECO:0000313" key="2">
    <source>
        <dbReference type="EMBL" id="MBD2756722.1"/>
    </source>
</evidence>
<dbReference type="InterPro" id="IPR052516">
    <property type="entry name" value="N-heterocyclic_Hydroxylase"/>
</dbReference>
<accession>A0A927B7P7</accession>
<dbReference type="Proteomes" id="UP000653797">
    <property type="component" value="Unassembled WGS sequence"/>
</dbReference>
<dbReference type="InterPro" id="IPR008274">
    <property type="entry name" value="AldOxase/xan_DH_MoCoBD1"/>
</dbReference>
<name>A0A927B7P7_9BACT</name>
<dbReference type="RefSeq" id="WP_191042346.1">
    <property type="nucleotide sequence ID" value="NZ_JACXAA010000014.1"/>
</dbReference>
<dbReference type="SUPFAM" id="SSF56003">
    <property type="entry name" value="Molybdenum cofactor-binding domain"/>
    <property type="match status" value="2"/>
</dbReference>
<protein>
    <submittedName>
        <fullName evidence="2">Xanthine dehydrogenase family protein molybdopterin-binding subunit</fullName>
    </submittedName>
</protein>
<dbReference type="Pfam" id="PF02738">
    <property type="entry name" value="MoCoBD_1"/>
    <property type="match status" value="1"/>
</dbReference>
<evidence type="ECO:0000313" key="3">
    <source>
        <dbReference type="Proteomes" id="UP000653797"/>
    </source>
</evidence>
<sequence>MTSKPLSRRDFFQYAGLTGSAFLLGLSSSIGRAATSQLPTGALAEPLQFTPYIRIDSTGAITIFNTKPEMGQGTFQSIPALICEELEVPLEMVTIKQSNGEKELGTLQRAGSSASIRTSFTELRKVGASAKEMLVKAASTRWGVDVASCRASAGTVVHVPTKRVLTYGELAQEATKLEIPKEPKLKDRKDFTIIGKPGERPDVPLKTCGKAEFGIDVEVPGMLYATVERCPVIGGTLKSFDASQALKIPGVVNVVDVERVVGRFHLKGVAVVANSYWTAMQARKKLVIEWDTKGFETFNSSDYENKLRSLANTEGLPDKSIGSVDTLNLSPQNTIEAFYETPMVAHHALEPISCVAHVQGDKVEIWTSTQVPSSVTGSGPNDLHKHVGFKPENIKMHTTFLGGGFGRRLYIDFIIEAVNLAKQIDKPVKVMWSREDTTLQGPFRPMTFSQLKGGLSDDGKLVAFQHKVISPSYLESVNTTFDNTKPDPIMVEGIGEQAYEIPNLKTSYVRTDYHVPLGAWRSVTSSTVAFAHECFIDELAHKAKKDPLAFRLEMLSKPTDVQRVLRKLKVVSDWDKPLPKGKGRGVAQWEFFAGLCAQVVEVTYRPDKSIKIDKVIAVIDLGEVVNPDNVRNQVEGAIIMGIGAAVKPGITLVNGKVMQSNFYDNPLIRINEVPEIEVHILAEGGKVKGVGEPGLPALAPALANAIFAATGKRFRKMPFSLEAV</sequence>
<reference evidence="2" key="1">
    <citation type="submission" date="2020-09" db="EMBL/GenBank/DDBJ databases">
        <authorList>
            <person name="Kim M.K."/>
        </authorList>
    </citation>
    <scope>NUCLEOTIDE SEQUENCE</scope>
    <source>
        <strain evidence="2">BT704</strain>
    </source>
</reference>
<dbReference type="AlphaFoldDB" id="A0A927B7P7"/>
<gene>
    <name evidence="2" type="ORF">IC230_27830</name>
</gene>
<dbReference type="InterPro" id="IPR000674">
    <property type="entry name" value="Ald_Oxase/Xan_DH_a/b"/>
</dbReference>
<dbReference type="InterPro" id="IPR012368">
    <property type="entry name" value="OxRdtase_Mopterin-bd_su_IorB"/>
</dbReference>
<dbReference type="Gene3D" id="3.30.365.10">
    <property type="entry name" value="Aldehyde oxidase/xanthine dehydrogenase, molybdopterin binding domain"/>
    <property type="match status" value="4"/>
</dbReference>
<dbReference type="PANTHER" id="PTHR47495:SF2">
    <property type="entry name" value="ALDEHYDE DEHYDROGENASE"/>
    <property type="match status" value="1"/>
</dbReference>
<dbReference type="Pfam" id="PF20256">
    <property type="entry name" value="MoCoBD_2"/>
    <property type="match status" value="2"/>
</dbReference>
<dbReference type="InterPro" id="IPR046867">
    <property type="entry name" value="AldOxase/xan_DH_MoCoBD2"/>
</dbReference>
<keyword evidence="3" id="KW-1185">Reference proteome</keyword>
<dbReference type="PROSITE" id="PS51318">
    <property type="entry name" value="TAT"/>
    <property type="match status" value="1"/>
</dbReference>
<comment type="caution">
    <text evidence="2">The sequence shown here is derived from an EMBL/GenBank/DDBJ whole genome shotgun (WGS) entry which is preliminary data.</text>
</comment>
<dbReference type="InterPro" id="IPR037165">
    <property type="entry name" value="AldOxase/xan_DH_Mopterin-bd_sf"/>
</dbReference>
<proteinExistence type="predicted"/>
<dbReference type="EMBL" id="JACXAA010000014">
    <property type="protein sequence ID" value="MBD2756722.1"/>
    <property type="molecule type" value="Genomic_DNA"/>
</dbReference>
<dbReference type="InterPro" id="IPR006311">
    <property type="entry name" value="TAT_signal"/>
</dbReference>
<dbReference type="PANTHER" id="PTHR47495">
    <property type="entry name" value="ALDEHYDE DEHYDROGENASE"/>
    <property type="match status" value="1"/>
</dbReference>
<dbReference type="PIRSF" id="PIRSF036389">
    <property type="entry name" value="IOR_B"/>
    <property type="match status" value="1"/>
</dbReference>
<dbReference type="Gene3D" id="3.90.1170.50">
    <property type="entry name" value="Aldehyde oxidase/xanthine dehydrogenase, a/b hammerhead"/>
    <property type="match status" value="1"/>
</dbReference>
<feature type="domain" description="Aldehyde oxidase/xanthine dehydrogenase a/b hammerhead" evidence="1">
    <location>
        <begin position="208"/>
        <end position="294"/>
    </location>
</feature>
<dbReference type="GO" id="GO:0016491">
    <property type="term" value="F:oxidoreductase activity"/>
    <property type="evidence" value="ECO:0007669"/>
    <property type="project" value="InterPro"/>
</dbReference>
<organism evidence="2 3">
    <name type="scientific">Spirosoma validum</name>
    <dbReference type="NCBI Taxonomy" id="2771355"/>
    <lineage>
        <taxon>Bacteria</taxon>
        <taxon>Pseudomonadati</taxon>
        <taxon>Bacteroidota</taxon>
        <taxon>Cytophagia</taxon>
        <taxon>Cytophagales</taxon>
        <taxon>Cytophagaceae</taxon>
        <taxon>Spirosoma</taxon>
    </lineage>
</organism>
<dbReference type="SMART" id="SM01008">
    <property type="entry name" value="Ald_Xan_dh_C"/>
    <property type="match status" value="1"/>
</dbReference>